<name>A0A9K3D6J1_9EUKA</name>
<dbReference type="PRINTS" id="PR00387">
    <property type="entry name" value="PDIESTERASE1"/>
</dbReference>
<feature type="binding site" evidence="3">
    <location>
        <position position="29"/>
    </location>
    <ligand>
        <name>Zn(2+)</name>
        <dbReference type="ChEBI" id="CHEBI:29105"/>
        <label>1</label>
    </ligand>
</feature>
<evidence type="ECO:0000313" key="6">
    <source>
        <dbReference type="Proteomes" id="UP000265618"/>
    </source>
</evidence>
<dbReference type="OrthoDB" id="189220at2759"/>
<dbReference type="GO" id="GO:0007165">
    <property type="term" value="P:signal transduction"/>
    <property type="evidence" value="ECO:0007669"/>
    <property type="project" value="InterPro"/>
</dbReference>
<reference evidence="5 6" key="1">
    <citation type="journal article" date="2018" name="PLoS ONE">
        <title>The draft genome of Kipferlia bialata reveals reductive genome evolution in fornicate parasites.</title>
        <authorList>
            <person name="Tanifuji G."/>
            <person name="Takabayashi S."/>
            <person name="Kume K."/>
            <person name="Takagi M."/>
            <person name="Nakayama T."/>
            <person name="Kamikawa R."/>
            <person name="Inagaki Y."/>
            <person name="Hashimoto T."/>
        </authorList>
    </citation>
    <scope>NUCLEOTIDE SEQUENCE [LARGE SCALE GENOMIC DNA]</scope>
    <source>
        <strain evidence="5">NY0173</strain>
    </source>
</reference>
<feature type="non-terminal residue" evidence="5">
    <location>
        <position position="1"/>
    </location>
</feature>
<feature type="binding site" evidence="3">
    <location>
        <position position="28"/>
    </location>
    <ligand>
        <name>Zn(2+)</name>
        <dbReference type="ChEBI" id="CHEBI:29105"/>
        <label>1</label>
    </ligand>
</feature>
<feature type="binding site" evidence="3">
    <location>
        <position position="29"/>
    </location>
    <ligand>
        <name>Zn(2+)</name>
        <dbReference type="ChEBI" id="CHEBI:29105"/>
        <label>2</label>
    </ligand>
</feature>
<dbReference type="Proteomes" id="UP000265618">
    <property type="component" value="Unassembled WGS sequence"/>
</dbReference>
<evidence type="ECO:0000256" key="1">
    <source>
        <dbReference type="ARBA" id="ARBA00022723"/>
    </source>
</evidence>
<gene>
    <name evidence="5" type="ORF">KIPB_012716</name>
</gene>
<keyword evidence="6" id="KW-1185">Reference proteome</keyword>
<feature type="domain" description="PDEase" evidence="4">
    <location>
        <begin position="1"/>
        <end position="143"/>
    </location>
</feature>
<protein>
    <submittedName>
        <fullName evidence="5">3'5'-cyclic nucleotide phosphodiesterase</fullName>
    </submittedName>
</protein>
<dbReference type="SUPFAM" id="SSF109604">
    <property type="entry name" value="HD-domain/PDEase-like"/>
    <property type="match status" value="1"/>
</dbReference>
<proteinExistence type="predicted"/>
<sequence>MCLTRCTAPRYSLSLSLSLSLNPYCASHDVQHPGFDNKFLVRIGHPIATRFNNKSVLENHHAQTGWRLVMQSGVIDHFPKRDRQILRRLFIDLVLETDPSTNFDFARRCVMLHKVVERTNWPSVQGAVSCFMEDRDAKHVAQT</sequence>
<dbReference type="PROSITE" id="PS00126">
    <property type="entry name" value="PDEASE_I_1"/>
    <property type="match status" value="1"/>
</dbReference>
<organism evidence="5 6">
    <name type="scientific">Kipferlia bialata</name>
    <dbReference type="NCBI Taxonomy" id="797122"/>
    <lineage>
        <taxon>Eukaryota</taxon>
        <taxon>Metamonada</taxon>
        <taxon>Carpediemonas-like organisms</taxon>
        <taxon>Kipferlia</taxon>
    </lineage>
</organism>
<dbReference type="PANTHER" id="PTHR11347">
    <property type="entry name" value="CYCLIC NUCLEOTIDE PHOSPHODIESTERASE"/>
    <property type="match status" value="1"/>
</dbReference>
<evidence type="ECO:0000313" key="5">
    <source>
        <dbReference type="EMBL" id="GIQ90069.1"/>
    </source>
</evidence>
<dbReference type="AlphaFoldDB" id="A0A9K3D6J1"/>
<dbReference type="PROSITE" id="PS51845">
    <property type="entry name" value="PDEASE_I_2"/>
    <property type="match status" value="1"/>
</dbReference>
<dbReference type="InterPro" id="IPR023174">
    <property type="entry name" value="PDEase_CS"/>
</dbReference>
<dbReference type="Pfam" id="PF00233">
    <property type="entry name" value="PDEase_I"/>
    <property type="match status" value="1"/>
</dbReference>
<dbReference type="InterPro" id="IPR023088">
    <property type="entry name" value="PDEase"/>
</dbReference>
<keyword evidence="1 3" id="KW-0479">Metal-binding</keyword>
<dbReference type="EMBL" id="BDIP01005727">
    <property type="protein sequence ID" value="GIQ90069.1"/>
    <property type="molecule type" value="Genomic_DNA"/>
</dbReference>
<comment type="caution">
    <text evidence="5">The sequence shown here is derived from an EMBL/GenBank/DDBJ whole genome shotgun (WGS) entry which is preliminary data.</text>
</comment>
<dbReference type="Gene3D" id="1.10.1300.10">
    <property type="entry name" value="3'5'-cyclic nucleotide phosphodiesterase, catalytic domain"/>
    <property type="match status" value="1"/>
</dbReference>
<dbReference type="InterPro" id="IPR036971">
    <property type="entry name" value="PDEase_catalytic_dom_sf"/>
</dbReference>
<dbReference type="GO" id="GO:0046872">
    <property type="term" value="F:metal ion binding"/>
    <property type="evidence" value="ECO:0007669"/>
    <property type="project" value="UniProtKB-KW"/>
</dbReference>
<keyword evidence="2" id="KW-0378">Hydrolase</keyword>
<dbReference type="GO" id="GO:0004114">
    <property type="term" value="F:3',5'-cyclic-nucleotide phosphodiesterase activity"/>
    <property type="evidence" value="ECO:0007669"/>
    <property type="project" value="InterPro"/>
</dbReference>
<accession>A0A9K3D6J1</accession>
<evidence type="ECO:0000256" key="3">
    <source>
        <dbReference type="PIRSR" id="PIRSR623088-3"/>
    </source>
</evidence>
<evidence type="ECO:0000256" key="2">
    <source>
        <dbReference type="ARBA" id="ARBA00022801"/>
    </source>
</evidence>
<dbReference type="InterPro" id="IPR002073">
    <property type="entry name" value="PDEase_catalytic_dom"/>
</dbReference>
<evidence type="ECO:0000259" key="4">
    <source>
        <dbReference type="PROSITE" id="PS51845"/>
    </source>
</evidence>